<dbReference type="GO" id="GO:0006508">
    <property type="term" value="P:proteolysis"/>
    <property type="evidence" value="ECO:0007669"/>
    <property type="project" value="InterPro"/>
</dbReference>
<reference evidence="3" key="2">
    <citation type="submission" date="2020-08" db="EMBL/GenBank/DDBJ databases">
        <authorList>
            <person name="Chen M."/>
            <person name="Teng W."/>
            <person name="Zhao L."/>
            <person name="Hu C."/>
            <person name="Zhou Y."/>
            <person name="Han B."/>
            <person name="Song L."/>
            <person name="Shu W."/>
        </authorList>
    </citation>
    <scope>NUCLEOTIDE SEQUENCE</scope>
    <source>
        <strain evidence="3">FACHB-1375</strain>
    </source>
</reference>
<dbReference type="PIRSF" id="PIRSF007398">
    <property type="entry name" value="Sll0148_caspase"/>
    <property type="match status" value="1"/>
</dbReference>
<dbReference type="Pfam" id="PF00656">
    <property type="entry name" value="Peptidase_C14"/>
    <property type="match status" value="1"/>
</dbReference>
<dbReference type="InterPro" id="IPR025493">
    <property type="entry name" value="DUF4384"/>
</dbReference>
<accession>A0A926ZK08</accession>
<name>A0A926ZK08_9CYAN</name>
<dbReference type="Pfam" id="PF14326">
    <property type="entry name" value="DUF4384"/>
    <property type="match status" value="1"/>
</dbReference>
<dbReference type="RefSeq" id="WP_190472146.1">
    <property type="nucleotide sequence ID" value="NZ_JACJPW010000098.1"/>
</dbReference>
<dbReference type="InterPro" id="IPR029030">
    <property type="entry name" value="Caspase-like_dom_sf"/>
</dbReference>
<reference evidence="3" key="1">
    <citation type="journal article" date="2015" name="ISME J.">
        <title>Draft Genome Sequence of Streptomyces incarnatus NRRL8089, which Produces the Nucleoside Antibiotic Sinefungin.</title>
        <authorList>
            <person name="Oshima K."/>
            <person name="Hattori M."/>
            <person name="Shimizu H."/>
            <person name="Fukuda K."/>
            <person name="Nemoto M."/>
            <person name="Inagaki K."/>
            <person name="Tamura T."/>
        </authorList>
    </citation>
    <scope>NUCLEOTIDE SEQUENCE</scope>
    <source>
        <strain evidence="3">FACHB-1375</strain>
    </source>
</reference>
<dbReference type="AlphaFoldDB" id="A0A926ZK08"/>
<dbReference type="EMBL" id="JACJPW010000098">
    <property type="protein sequence ID" value="MBD2184882.1"/>
    <property type="molecule type" value="Genomic_DNA"/>
</dbReference>
<proteinExistence type="predicted"/>
<dbReference type="InterPro" id="IPR011189">
    <property type="entry name" value="UCP_caspase_lke"/>
</dbReference>
<protein>
    <submittedName>
        <fullName evidence="3">Caspase family protein</fullName>
    </submittedName>
</protein>
<evidence type="ECO:0000259" key="1">
    <source>
        <dbReference type="Pfam" id="PF00656"/>
    </source>
</evidence>
<organism evidence="3 4">
    <name type="scientific">Aerosakkonema funiforme FACHB-1375</name>
    <dbReference type="NCBI Taxonomy" id="2949571"/>
    <lineage>
        <taxon>Bacteria</taxon>
        <taxon>Bacillati</taxon>
        <taxon>Cyanobacteriota</taxon>
        <taxon>Cyanophyceae</taxon>
        <taxon>Oscillatoriophycideae</taxon>
        <taxon>Aerosakkonematales</taxon>
        <taxon>Aerosakkonemataceae</taxon>
        <taxon>Aerosakkonema</taxon>
    </lineage>
</organism>
<dbReference type="SUPFAM" id="SSF52129">
    <property type="entry name" value="Caspase-like"/>
    <property type="match status" value="1"/>
</dbReference>
<dbReference type="InterPro" id="IPR011600">
    <property type="entry name" value="Pept_C14_caspase"/>
</dbReference>
<sequence length="754" mass="81372">MKRRSFLARAGWVLAALGVGEAGLVATGNRYYQVLAQPTPRKLALLVGINQYSGSSLTGCLTDVELQRQLLIHRFGFQPSDILVLTDRQATRQNIETAFIEHLTKQAQPDDVVVFHFSGFGSRVEAESIEGEESSIPNPKSQIENLLLPVDAVLATKTEPTINALREETLRSLLRSLNTDNVTAILDTSYSDAGTLLLGNLRVRSQSQQPPLLLSSQELTLPEQLQDTKLKTSIPGVILAAAGLTQQAFEEQLNGVGIGLFTYALTQYLWQATPASTVRVSLSSVTRALAQVVGNKQESIINYQNNADRILSPYHLIPDRETADGVVRAVEDDGKTALLWLAGLPITVLPSYGVNSVLTLLPLPGSETAVNQLPQLSIRSRENLMAKAQILPSSTSEAYQLQPGQLVQEAIRVLPRNVDLMVAIDASLARIERVDAISAFSGIANVSSVAAGEQPADCVLGRVQRRGLVTGEKSSPSSVSNSQSLISYPQYGLFSPGGNLLPNTEGEVGEAVKTAVQRLFPRLQTLLAAKLLRLSENEASSRLGVRATLEMIAPRKEVLIERTTQRAPWLAPAIESKFNGMGNGGVVSVPIGSRIQYRLHNYSNAPIYFMLLGIDSSGAAIALIPPQSSPNLDGSPTNPLQQQAIGQGETIILPDISSPFKWIVQGPAGLVEMQMVLSRSPLDLTLATLENTQHPRGEFQRLGVLLSPLEVARAVLQDLHKASLPAADIMAASPDNFALDVNAWATLSFIYQIV</sequence>
<dbReference type="PANTHER" id="PTHR48104">
    <property type="entry name" value="METACASPASE-4"/>
    <property type="match status" value="1"/>
</dbReference>
<dbReference type="GO" id="GO:0005737">
    <property type="term" value="C:cytoplasm"/>
    <property type="evidence" value="ECO:0007669"/>
    <property type="project" value="TreeGrafter"/>
</dbReference>
<feature type="domain" description="DUF4384" evidence="2">
    <location>
        <begin position="589"/>
        <end position="681"/>
    </location>
</feature>
<evidence type="ECO:0000313" key="3">
    <source>
        <dbReference type="EMBL" id="MBD2184882.1"/>
    </source>
</evidence>
<comment type="caution">
    <text evidence="3">The sequence shown here is derived from an EMBL/GenBank/DDBJ whole genome shotgun (WGS) entry which is preliminary data.</text>
</comment>
<feature type="domain" description="Peptidase C14 caspase" evidence="1">
    <location>
        <begin position="41"/>
        <end position="302"/>
    </location>
</feature>
<gene>
    <name evidence="3" type="ORF">H6G03_28055</name>
</gene>
<evidence type="ECO:0000259" key="2">
    <source>
        <dbReference type="Pfam" id="PF14326"/>
    </source>
</evidence>
<dbReference type="Gene3D" id="3.40.50.1460">
    <property type="match status" value="1"/>
</dbReference>
<dbReference type="InterPro" id="IPR050452">
    <property type="entry name" value="Metacaspase"/>
</dbReference>
<dbReference type="Proteomes" id="UP000641646">
    <property type="component" value="Unassembled WGS sequence"/>
</dbReference>
<dbReference type="GO" id="GO:0004197">
    <property type="term" value="F:cysteine-type endopeptidase activity"/>
    <property type="evidence" value="ECO:0007669"/>
    <property type="project" value="InterPro"/>
</dbReference>
<dbReference type="PANTHER" id="PTHR48104:SF30">
    <property type="entry name" value="METACASPASE-1"/>
    <property type="match status" value="1"/>
</dbReference>
<evidence type="ECO:0000313" key="4">
    <source>
        <dbReference type="Proteomes" id="UP000641646"/>
    </source>
</evidence>
<keyword evidence="4" id="KW-1185">Reference proteome</keyword>